<name>A0A0U1KZ27_9FIRM</name>
<sequence>MTDILLGYLINNFLIDSHQYEAWRGLSQDELREALSKAGIMNSAEFDEFSHQLATGVEVVEEQGE</sequence>
<dbReference type="AlphaFoldDB" id="A0A0U1KZ27"/>
<dbReference type="RefSeq" id="WP_021168364.1">
    <property type="nucleotide sequence ID" value="NZ_CTRP01000011.1"/>
</dbReference>
<protein>
    <submittedName>
        <fullName evidence="1">Uncharacterized protein</fullName>
    </submittedName>
</protein>
<accession>A0A0U1KZ27</accession>
<dbReference type="EMBL" id="CTRP01000011">
    <property type="protein sequence ID" value="CQR72670.1"/>
    <property type="molecule type" value="Genomic_DNA"/>
</dbReference>
<proteinExistence type="predicted"/>
<organism evidence="1 2">
    <name type="scientific">Sporomusa ovata</name>
    <dbReference type="NCBI Taxonomy" id="2378"/>
    <lineage>
        <taxon>Bacteria</taxon>
        <taxon>Bacillati</taxon>
        <taxon>Bacillota</taxon>
        <taxon>Negativicutes</taxon>
        <taxon>Selenomonadales</taxon>
        <taxon>Sporomusaceae</taxon>
        <taxon>Sporomusa</taxon>
    </lineage>
</organism>
<evidence type="ECO:0000313" key="1">
    <source>
        <dbReference type="EMBL" id="CQR72670.1"/>
    </source>
</evidence>
<gene>
    <name evidence="1" type="ORF">SpAn4DRAFT_3130</name>
</gene>
<reference evidence="2" key="1">
    <citation type="submission" date="2015-03" db="EMBL/GenBank/DDBJ databases">
        <authorList>
            <person name="Nijsse Bart"/>
        </authorList>
    </citation>
    <scope>NUCLEOTIDE SEQUENCE [LARGE SCALE GENOMIC DNA]</scope>
</reference>
<keyword evidence="2" id="KW-1185">Reference proteome</keyword>
<dbReference type="Proteomes" id="UP000049855">
    <property type="component" value="Unassembled WGS sequence"/>
</dbReference>
<evidence type="ECO:0000313" key="2">
    <source>
        <dbReference type="Proteomes" id="UP000049855"/>
    </source>
</evidence>